<evidence type="ECO:0000256" key="3">
    <source>
        <dbReference type="ARBA" id="ARBA00022597"/>
    </source>
</evidence>
<evidence type="ECO:0000256" key="6">
    <source>
        <dbReference type="ARBA" id="ARBA00022777"/>
    </source>
</evidence>
<feature type="region of interest" description="Disordered" evidence="7">
    <location>
        <begin position="1"/>
        <end position="23"/>
    </location>
</feature>
<dbReference type="SUPFAM" id="SSF51261">
    <property type="entry name" value="Duplicated hybrid motif"/>
    <property type="match status" value="1"/>
</dbReference>
<dbReference type="EMBL" id="MTPX02000042">
    <property type="protein sequence ID" value="PHP52613.1"/>
    <property type="molecule type" value="Genomic_DNA"/>
</dbReference>
<feature type="domain" description="PTS EIIA type-1" evidence="8">
    <location>
        <begin position="49"/>
        <end position="156"/>
    </location>
</feature>
<dbReference type="RefSeq" id="WP_086614172.1">
    <property type="nucleotide sequence ID" value="NZ_MTPX02000042.1"/>
</dbReference>
<evidence type="ECO:0000256" key="4">
    <source>
        <dbReference type="ARBA" id="ARBA00022679"/>
    </source>
</evidence>
<dbReference type="InterPro" id="IPR001127">
    <property type="entry name" value="PTS_EIIA_1_perm"/>
</dbReference>
<dbReference type="PROSITE" id="PS00371">
    <property type="entry name" value="PTS_EIIA_TYPE_1_HIS"/>
    <property type="match status" value="1"/>
</dbReference>
<evidence type="ECO:0000256" key="7">
    <source>
        <dbReference type="SAM" id="MobiDB-lite"/>
    </source>
</evidence>
<dbReference type="InterPro" id="IPR050890">
    <property type="entry name" value="PTS_EIIA_component"/>
</dbReference>
<gene>
    <name evidence="9" type="ORF">BW737_009030</name>
</gene>
<name>A0ABX4MB16_9ACTO</name>
<proteinExistence type="predicted"/>
<keyword evidence="4" id="KW-0808">Transferase</keyword>
<dbReference type="PANTHER" id="PTHR45008">
    <property type="entry name" value="PTS SYSTEM GLUCOSE-SPECIFIC EIIA COMPONENT"/>
    <property type="match status" value="1"/>
</dbReference>
<accession>A0ABX4MB16</accession>
<keyword evidence="3 9" id="KW-0762">Sugar transport</keyword>
<sequence>MFQASSGVGTPAGSDDDTHAFGAGSQAPESVVVRAPLTGCVVAVADVPDPVFATGMLGPGVAVDPDRAGGDTVSALAPIAGTVAKIHPHAFIVTDAAGHSVLVHLGLDTVQLDGAGFTLHVAEGDGVAAGDPVVTWCPATVEAGGRNPIVPVIALQAEGTQVVPGATGGHVEAGAPLFTWG</sequence>
<evidence type="ECO:0000313" key="10">
    <source>
        <dbReference type="Proteomes" id="UP000194577"/>
    </source>
</evidence>
<dbReference type="Pfam" id="PF00358">
    <property type="entry name" value="PTS_EIIA_1"/>
    <property type="match status" value="1"/>
</dbReference>
<comment type="subcellular location">
    <subcellularLocation>
        <location evidence="1">Cytoplasm</location>
    </subcellularLocation>
</comment>
<dbReference type="PROSITE" id="PS51093">
    <property type="entry name" value="PTS_EIIA_TYPE_1"/>
    <property type="match status" value="1"/>
</dbReference>
<dbReference type="Proteomes" id="UP000194577">
    <property type="component" value="Unassembled WGS sequence"/>
</dbReference>
<keyword evidence="6" id="KW-0418">Kinase</keyword>
<dbReference type="InterPro" id="IPR011055">
    <property type="entry name" value="Dup_hybrid_motif"/>
</dbReference>
<protein>
    <submittedName>
        <fullName evidence="9">PTS glucose transporter subunit IIA</fullName>
    </submittedName>
</protein>
<evidence type="ECO:0000313" key="9">
    <source>
        <dbReference type="EMBL" id="PHP52613.1"/>
    </source>
</evidence>
<dbReference type="Gene3D" id="2.70.70.10">
    <property type="entry name" value="Glucose Permease (Domain IIA)"/>
    <property type="match status" value="1"/>
</dbReference>
<keyword evidence="10" id="KW-1185">Reference proteome</keyword>
<keyword evidence="5" id="KW-0598">Phosphotransferase system</keyword>
<dbReference type="PANTHER" id="PTHR45008:SF1">
    <property type="entry name" value="PTS SYSTEM GLUCOSE-SPECIFIC EIIA COMPONENT"/>
    <property type="match status" value="1"/>
</dbReference>
<evidence type="ECO:0000256" key="1">
    <source>
        <dbReference type="ARBA" id="ARBA00004496"/>
    </source>
</evidence>
<organism evidence="9 10">
    <name type="scientific">Actinomyces ruminis</name>
    <dbReference type="NCBI Taxonomy" id="1937003"/>
    <lineage>
        <taxon>Bacteria</taxon>
        <taxon>Bacillati</taxon>
        <taxon>Actinomycetota</taxon>
        <taxon>Actinomycetes</taxon>
        <taxon>Actinomycetales</taxon>
        <taxon>Actinomycetaceae</taxon>
        <taxon>Actinomyces</taxon>
    </lineage>
</organism>
<evidence type="ECO:0000256" key="5">
    <source>
        <dbReference type="ARBA" id="ARBA00022683"/>
    </source>
</evidence>
<comment type="caution">
    <text evidence="9">The sequence shown here is derived from an EMBL/GenBank/DDBJ whole genome shotgun (WGS) entry which is preliminary data.</text>
</comment>
<keyword evidence="2" id="KW-0813">Transport</keyword>
<evidence type="ECO:0000259" key="8">
    <source>
        <dbReference type="PROSITE" id="PS51093"/>
    </source>
</evidence>
<reference evidence="9 10" key="1">
    <citation type="submission" date="2017-10" db="EMBL/GenBank/DDBJ databases">
        <title>Draft genome sequence of cellulolytic Actinomyces sp CtC72 isolated from cattle rumen fluid.</title>
        <authorList>
            <person name="Joshi A.J."/>
            <person name="Vasudevan G."/>
            <person name="Lanjekar V.B."/>
            <person name="Hivarkar S."/>
            <person name="Engineer A."/>
            <person name="Pore S.D."/>
            <person name="Dhakephalkar P.K."/>
            <person name="Dagar S."/>
        </authorList>
    </citation>
    <scope>NUCLEOTIDE SEQUENCE [LARGE SCALE GENOMIC DNA]</scope>
    <source>
        <strain evidence="10">CtC72</strain>
    </source>
</reference>
<evidence type="ECO:0000256" key="2">
    <source>
        <dbReference type="ARBA" id="ARBA00022448"/>
    </source>
</evidence>